<dbReference type="EMBL" id="BOSE01000001">
    <property type="protein sequence ID" value="GIP15368.1"/>
    <property type="molecule type" value="Genomic_DNA"/>
</dbReference>
<proteinExistence type="predicted"/>
<dbReference type="Gene3D" id="3.30.70.270">
    <property type="match status" value="1"/>
</dbReference>
<evidence type="ECO:0000313" key="6">
    <source>
        <dbReference type="Proteomes" id="UP000683139"/>
    </source>
</evidence>
<sequence>MLLVVLVPLKSAQAEDHPLALIDFSGSDAAEFYTSLDGEWFYFEEQLLQPTEVYSFILRDYARTVQLPSSFKEQGGISNTYGTYATRVKIPRALVGRTLAIHIPHQYSAYKLYADLIEIASNGRVGSSAEEHESELSPKLGYFVPRTDELLLTIQISNFEHQRGGFEHSIFIGEASEVAQKFNTSIIWMLFVVGCIFIMGMFMILFAWFRRQEKLFLIFGLFCICFAIRAFFADPFFYSLTLLQVSYLWGTRLEYLFTHATVLLLVFLVYEWYKQQFSKQVLKLITFSITAAIVTTLITKPIVFQRMAEYLFCFAVLGFVYLVYVIYRGYREQHIRNFANIVGLTLVSIGLFNDFMLAHGWIKSVSLSLLAVGLYVVIQVFMMSKSYADKVLETEQLNQSLTTLNATLDDQVNRRTKELRSANEQLEHLASKDALTGIYNRHRFNAFMQKAFQQAKENCTPLSLIMLDLDEFKKYNDNYGHIQGDALLKQVVKLIGEQLPENSLFARFGGEEFVVVLPACPLAEAYQLAEQMRSAVEFARLPHAKRELGYATISIGVAALEHKSLYRSEIELMDAADQQLYRSKREGRNRTSVARLKQEQPSLL</sequence>
<feature type="transmembrane region" description="Helical" evidence="3">
    <location>
        <begin position="284"/>
        <end position="303"/>
    </location>
</feature>
<evidence type="ECO:0000256" key="3">
    <source>
        <dbReference type="SAM" id="Phobius"/>
    </source>
</evidence>
<dbReference type="GO" id="GO:0043709">
    <property type="term" value="P:cell adhesion involved in single-species biofilm formation"/>
    <property type="evidence" value="ECO:0007669"/>
    <property type="project" value="TreeGrafter"/>
</dbReference>
<dbReference type="InterPro" id="IPR000160">
    <property type="entry name" value="GGDEF_dom"/>
</dbReference>
<dbReference type="Pfam" id="PF07695">
    <property type="entry name" value="7TMR-DISM_7TM"/>
    <property type="match status" value="1"/>
</dbReference>
<feature type="transmembrane region" description="Helical" evidence="3">
    <location>
        <begin position="339"/>
        <end position="358"/>
    </location>
</feature>
<feature type="transmembrane region" description="Helical" evidence="3">
    <location>
        <begin position="309"/>
        <end position="327"/>
    </location>
</feature>
<dbReference type="GO" id="GO:0052621">
    <property type="term" value="F:diguanylate cyclase activity"/>
    <property type="evidence" value="ECO:0007669"/>
    <property type="project" value="TreeGrafter"/>
</dbReference>
<dbReference type="InterPro" id="IPR011623">
    <property type="entry name" value="7TMR_DISM_rcpt_extracell_dom1"/>
</dbReference>
<feature type="region of interest" description="Disordered" evidence="2">
    <location>
        <begin position="584"/>
        <end position="604"/>
    </location>
</feature>
<name>A0A920CXJ1_9BACL</name>
<dbReference type="FunFam" id="3.30.70.270:FF:000001">
    <property type="entry name" value="Diguanylate cyclase domain protein"/>
    <property type="match status" value="1"/>
</dbReference>
<dbReference type="InterPro" id="IPR043128">
    <property type="entry name" value="Rev_trsase/Diguanyl_cyclase"/>
</dbReference>
<evidence type="ECO:0000259" key="4">
    <source>
        <dbReference type="PROSITE" id="PS50887"/>
    </source>
</evidence>
<feature type="transmembrane region" description="Helical" evidence="3">
    <location>
        <begin position="186"/>
        <end position="208"/>
    </location>
</feature>
<keyword evidence="3" id="KW-1133">Transmembrane helix</keyword>
<protein>
    <recommendedName>
        <fullName evidence="4">GGDEF domain-containing protein</fullName>
    </recommendedName>
</protein>
<keyword evidence="6" id="KW-1185">Reference proteome</keyword>
<dbReference type="SMART" id="SM00267">
    <property type="entry name" value="GGDEF"/>
    <property type="match status" value="1"/>
</dbReference>
<dbReference type="Pfam" id="PF00990">
    <property type="entry name" value="GGDEF"/>
    <property type="match status" value="1"/>
</dbReference>
<comment type="caution">
    <text evidence="5">The sequence shown here is derived from an EMBL/GenBank/DDBJ whole genome shotgun (WGS) entry which is preliminary data.</text>
</comment>
<dbReference type="GO" id="GO:1902201">
    <property type="term" value="P:negative regulation of bacterial-type flagellum-dependent cell motility"/>
    <property type="evidence" value="ECO:0007669"/>
    <property type="project" value="TreeGrafter"/>
</dbReference>
<dbReference type="PROSITE" id="PS50887">
    <property type="entry name" value="GGDEF"/>
    <property type="match status" value="1"/>
</dbReference>
<dbReference type="InterPro" id="IPR050469">
    <property type="entry name" value="Diguanylate_Cyclase"/>
</dbReference>
<dbReference type="AlphaFoldDB" id="A0A920CXJ1"/>
<feature type="transmembrane region" description="Helical" evidence="3">
    <location>
        <begin position="215"/>
        <end position="233"/>
    </location>
</feature>
<feature type="domain" description="GGDEF" evidence="4">
    <location>
        <begin position="460"/>
        <end position="596"/>
    </location>
</feature>
<reference evidence="5" key="1">
    <citation type="submission" date="2021-03" db="EMBL/GenBank/DDBJ databases">
        <title>Antimicrobial resistance genes in bacteria isolated from Japanese honey, and their potential for conferring macrolide and lincosamide resistance in the American foulbrood pathogen Paenibacillus larvae.</title>
        <authorList>
            <person name="Okamoto M."/>
            <person name="Kumagai M."/>
            <person name="Kanamori H."/>
            <person name="Takamatsu D."/>
        </authorList>
    </citation>
    <scope>NUCLEOTIDE SEQUENCE</scope>
    <source>
        <strain evidence="5">J40TS1</strain>
    </source>
</reference>
<dbReference type="InterPro" id="IPR029787">
    <property type="entry name" value="Nucleotide_cyclase"/>
</dbReference>
<feature type="transmembrane region" description="Helical" evidence="3">
    <location>
        <begin position="253"/>
        <end position="272"/>
    </location>
</feature>
<dbReference type="CDD" id="cd01949">
    <property type="entry name" value="GGDEF"/>
    <property type="match status" value="1"/>
</dbReference>
<evidence type="ECO:0000256" key="2">
    <source>
        <dbReference type="SAM" id="MobiDB-lite"/>
    </source>
</evidence>
<feature type="coiled-coil region" evidence="1">
    <location>
        <begin position="405"/>
        <end position="432"/>
    </location>
</feature>
<keyword evidence="3" id="KW-0812">Transmembrane</keyword>
<evidence type="ECO:0000256" key="1">
    <source>
        <dbReference type="SAM" id="Coils"/>
    </source>
</evidence>
<dbReference type="Proteomes" id="UP000683139">
    <property type="component" value="Unassembled WGS sequence"/>
</dbReference>
<organism evidence="5 6">
    <name type="scientific">Paenibacillus montaniterrae</name>
    <dbReference type="NCBI Taxonomy" id="429341"/>
    <lineage>
        <taxon>Bacteria</taxon>
        <taxon>Bacillati</taxon>
        <taxon>Bacillota</taxon>
        <taxon>Bacilli</taxon>
        <taxon>Bacillales</taxon>
        <taxon>Paenibacillaceae</taxon>
        <taxon>Paenibacillus</taxon>
    </lineage>
</organism>
<accession>A0A920CXJ1</accession>
<dbReference type="SUPFAM" id="SSF55073">
    <property type="entry name" value="Nucleotide cyclase"/>
    <property type="match status" value="1"/>
</dbReference>
<dbReference type="PANTHER" id="PTHR45138">
    <property type="entry name" value="REGULATORY COMPONENTS OF SENSORY TRANSDUCTION SYSTEM"/>
    <property type="match status" value="1"/>
</dbReference>
<dbReference type="GO" id="GO:0005886">
    <property type="term" value="C:plasma membrane"/>
    <property type="evidence" value="ECO:0007669"/>
    <property type="project" value="TreeGrafter"/>
</dbReference>
<keyword evidence="1" id="KW-0175">Coiled coil</keyword>
<gene>
    <name evidence="5" type="ORF">J40TS1_10100</name>
</gene>
<evidence type="ECO:0000313" key="5">
    <source>
        <dbReference type="EMBL" id="GIP15368.1"/>
    </source>
</evidence>
<dbReference type="NCBIfam" id="TIGR00254">
    <property type="entry name" value="GGDEF"/>
    <property type="match status" value="1"/>
</dbReference>
<keyword evidence="3" id="KW-0472">Membrane</keyword>
<dbReference type="PANTHER" id="PTHR45138:SF9">
    <property type="entry name" value="DIGUANYLATE CYCLASE DGCM-RELATED"/>
    <property type="match status" value="1"/>
</dbReference>